<protein>
    <submittedName>
        <fullName evidence="8">RagB/SusD domain protein</fullName>
    </submittedName>
</protein>
<evidence type="ECO:0000256" key="1">
    <source>
        <dbReference type="ARBA" id="ARBA00004442"/>
    </source>
</evidence>
<evidence type="ECO:0000256" key="3">
    <source>
        <dbReference type="ARBA" id="ARBA00022729"/>
    </source>
</evidence>
<dbReference type="Pfam" id="PF07980">
    <property type="entry name" value="SusD_RagB"/>
    <property type="match status" value="1"/>
</dbReference>
<dbReference type="GO" id="GO:0009279">
    <property type="term" value="C:cell outer membrane"/>
    <property type="evidence" value="ECO:0007669"/>
    <property type="project" value="UniProtKB-SubCell"/>
</dbReference>
<comment type="subcellular location">
    <subcellularLocation>
        <location evidence="1">Cell outer membrane</location>
    </subcellularLocation>
</comment>
<organism evidence="8 9">
    <name type="scientific">Chitinophaga pinensis (strain ATCC 43595 / DSM 2588 / LMG 13176 / NBRC 15968 / NCIMB 11800 / UQM 2034)</name>
    <dbReference type="NCBI Taxonomy" id="485918"/>
    <lineage>
        <taxon>Bacteria</taxon>
        <taxon>Pseudomonadati</taxon>
        <taxon>Bacteroidota</taxon>
        <taxon>Chitinophagia</taxon>
        <taxon>Chitinophagales</taxon>
        <taxon>Chitinophagaceae</taxon>
        <taxon>Chitinophaga</taxon>
    </lineage>
</organism>
<keyword evidence="5" id="KW-0998">Cell outer membrane</keyword>
<dbReference type="Proteomes" id="UP000002215">
    <property type="component" value="Chromosome"/>
</dbReference>
<dbReference type="KEGG" id="cpi:Cpin_4496"/>
<dbReference type="InterPro" id="IPR012944">
    <property type="entry name" value="SusD_RagB_dom"/>
</dbReference>
<sequence length="456" mass="50549">MSTIKQLLYITLGSASLLWNTGCRSYVEVNPQGKRALVNTTDYQLLLQSDNDMAPSFSFPVYAADDYGVSYDPFENSMLTAQANAYIWAETIVAEADDPDWTRFYKQIYTCNTIIEGVRSSQGGTTQQKEVVRSQALVHRAYAYLMLVNGYARQYEKATAATAPGVPLLLKPDLFASLNRASVQAVYDQIMADLKEAAPVLPTQATITLLPSSTAAYALMARASLYMGAYANAAAYADSALSRQSTLLDLKVYAGSPSTMPTVYKDPEIMLVKNVGASVTYALNPDLVKLFETGDLRYDLYTADGSSFQWSSFPGRGYWRTRLTLASGAYTGPGVGEMMLTLAECDARTGKTAEAVSLLNKLREKRFTAADYVALDTNDAEEALRLVLTERRRELMASGLRWFDQKRLNLDPKYTVTVSRTYRGQTYTLTPNSNRYVFPIPAKNIQFNPELAQNPR</sequence>
<feature type="domain" description="SusD-like N-terminal" evidence="7">
    <location>
        <begin position="90"/>
        <end position="224"/>
    </location>
</feature>
<name>A0A979GTA3_CHIPD</name>
<feature type="domain" description="RagB/SusD" evidence="6">
    <location>
        <begin position="336"/>
        <end position="455"/>
    </location>
</feature>
<dbReference type="AlphaFoldDB" id="A0A979GTA3"/>
<evidence type="ECO:0000256" key="5">
    <source>
        <dbReference type="ARBA" id="ARBA00023237"/>
    </source>
</evidence>
<dbReference type="OrthoDB" id="697229at2"/>
<evidence type="ECO:0000256" key="2">
    <source>
        <dbReference type="ARBA" id="ARBA00006275"/>
    </source>
</evidence>
<reference evidence="9" key="1">
    <citation type="submission" date="2009-08" db="EMBL/GenBank/DDBJ databases">
        <title>The complete genome of Chitinophaga pinensis DSM 2588.</title>
        <authorList>
            <consortium name="US DOE Joint Genome Institute (JGI-PGF)"/>
            <person name="Lucas S."/>
            <person name="Copeland A."/>
            <person name="Lapidus A."/>
            <person name="Glavina del Rio T."/>
            <person name="Dalin E."/>
            <person name="Tice H."/>
            <person name="Bruce D."/>
            <person name="Goodwin L."/>
            <person name="Pitluck S."/>
            <person name="Kyrpides N."/>
            <person name="Mavromatis K."/>
            <person name="Ivanova N."/>
            <person name="Mikhailova N."/>
            <person name="Sims D."/>
            <person name="Meinche L."/>
            <person name="Brettin T."/>
            <person name="Detter J.C."/>
            <person name="Han C."/>
            <person name="Larimer F."/>
            <person name="Land M."/>
            <person name="Hauser L."/>
            <person name="Markowitz V."/>
            <person name="Cheng J.-F."/>
            <person name="Hugenholtz P."/>
            <person name="Woyke T."/>
            <person name="Wu D."/>
            <person name="Spring S."/>
            <person name="Klenk H.-P."/>
            <person name="Eisen J.A."/>
        </authorList>
    </citation>
    <scope>NUCLEOTIDE SEQUENCE [LARGE SCALE GENOMIC DNA]</scope>
    <source>
        <strain evidence="9">ATCC 43595 / DSM 2588 / LMG 13176 / NBRC 15968 / NCIMB 11800 / UQM 2034</strain>
    </source>
</reference>
<dbReference type="InterPro" id="IPR011990">
    <property type="entry name" value="TPR-like_helical_dom_sf"/>
</dbReference>
<dbReference type="InterPro" id="IPR033985">
    <property type="entry name" value="SusD-like_N"/>
</dbReference>
<proteinExistence type="inferred from homology"/>
<evidence type="ECO:0000256" key="4">
    <source>
        <dbReference type="ARBA" id="ARBA00023136"/>
    </source>
</evidence>
<reference evidence="8 9" key="2">
    <citation type="journal article" date="2010" name="Stand. Genomic Sci.">
        <title>Complete genome sequence of Chitinophaga pinensis type strain (UQM 2034).</title>
        <authorList>
            <person name="Glavina Del Rio T."/>
            <person name="Abt B."/>
            <person name="Spring S."/>
            <person name="Lapidus A."/>
            <person name="Nolan M."/>
            <person name="Tice H."/>
            <person name="Copeland A."/>
            <person name="Cheng J.F."/>
            <person name="Chen F."/>
            <person name="Bruce D."/>
            <person name="Goodwin L."/>
            <person name="Pitluck S."/>
            <person name="Ivanova N."/>
            <person name="Mavromatis K."/>
            <person name="Mikhailova N."/>
            <person name="Pati A."/>
            <person name="Chen A."/>
            <person name="Palaniappan K."/>
            <person name="Land M."/>
            <person name="Hauser L."/>
            <person name="Chang Y.J."/>
            <person name="Jeffries C.D."/>
            <person name="Chain P."/>
            <person name="Saunders E."/>
            <person name="Detter J.C."/>
            <person name="Brettin T."/>
            <person name="Rohde M."/>
            <person name="Goker M."/>
            <person name="Bristow J."/>
            <person name="Eisen J.A."/>
            <person name="Markowitz V."/>
            <person name="Hugenholtz P."/>
            <person name="Kyrpides N.C."/>
            <person name="Klenk H.P."/>
            <person name="Lucas S."/>
        </authorList>
    </citation>
    <scope>NUCLEOTIDE SEQUENCE [LARGE SCALE GENOMIC DNA]</scope>
    <source>
        <strain evidence="9">ATCC 43595 / DSM 2588 / LMG 13176 / NBRC 15968 / NCIMB 11800 / UQM 2034</strain>
    </source>
</reference>
<evidence type="ECO:0000259" key="7">
    <source>
        <dbReference type="Pfam" id="PF14322"/>
    </source>
</evidence>
<dbReference type="RefSeq" id="WP_012792106.1">
    <property type="nucleotide sequence ID" value="NC_013132.1"/>
</dbReference>
<accession>A0A979GTA3</accession>
<dbReference type="Pfam" id="PF14322">
    <property type="entry name" value="SusD-like_3"/>
    <property type="match status" value="1"/>
</dbReference>
<dbReference type="Gene3D" id="1.25.40.390">
    <property type="match status" value="2"/>
</dbReference>
<evidence type="ECO:0000313" key="8">
    <source>
        <dbReference type="EMBL" id="ACU61938.1"/>
    </source>
</evidence>
<keyword evidence="4" id="KW-0472">Membrane</keyword>
<comment type="similarity">
    <text evidence="2">Belongs to the SusD family.</text>
</comment>
<gene>
    <name evidence="8" type="ordered locus">Cpin_4496</name>
</gene>
<dbReference type="SUPFAM" id="SSF48452">
    <property type="entry name" value="TPR-like"/>
    <property type="match status" value="1"/>
</dbReference>
<dbReference type="EMBL" id="CP001699">
    <property type="protein sequence ID" value="ACU61938.1"/>
    <property type="molecule type" value="Genomic_DNA"/>
</dbReference>
<keyword evidence="3" id="KW-0732">Signal</keyword>
<evidence type="ECO:0000259" key="6">
    <source>
        <dbReference type="Pfam" id="PF07980"/>
    </source>
</evidence>
<evidence type="ECO:0000313" key="9">
    <source>
        <dbReference type="Proteomes" id="UP000002215"/>
    </source>
</evidence>